<proteinExistence type="predicted"/>
<dbReference type="SUPFAM" id="SSF52058">
    <property type="entry name" value="L domain-like"/>
    <property type="match status" value="1"/>
</dbReference>
<dbReference type="Gene3D" id="2.60.40.2340">
    <property type="match status" value="1"/>
</dbReference>
<dbReference type="OrthoDB" id="789014at2"/>
<dbReference type="Gene3D" id="3.80.10.10">
    <property type="entry name" value="Ribonuclease Inhibitor"/>
    <property type="match status" value="1"/>
</dbReference>
<dbReference type="Proteomes" id="UP000008701">
    <property type="component" value="Chromosome"/>
</dbReference>
<dbReference type="EMBL" id="CP000492">
    <property type="protein sequence ID" value="ABL65631.1"/>
    <property type="molecule type" value="Genomic_DNA"/>
</dbReference>
<evidence type="ECO:0000313" key="1">
    <source>
        <dbReference type="EMBL" id="ABL65631.1"/>
    </source>
</evidence>
<reference evidence="1 2" key="1">
    <citation type="submission" date="2006-12" db="EMBL/GenBank/DDBJ databases">
        <title>Complete sequence of Chlorobium phaeobacteroides DSM 266.</title>
        <authorList>
            <consortium name="US DOE Joint Genome Institute"/>
            <person name="Copeland A."/>
            <person name="Lucas S."/>
            <person name="Lapidus A."/>
            <person name="Barry K."/>
            <person name="Detter J.C."/>
            <person name="Glavina del Rio T."/>
            <person name="Hammon N."/>
            <person name="Israni S."/>
            <person name="Pitluck S."/>
            <person name="Goltsman E."/>
            <person name="Schmutz J."/>
            <person name="Larimer F."/>
            <person name="Land M."/>
            <person name="Hauser L."/>
            <person name="Mikhailova N."/>
            <person name="Li T."/>
            <person name="Overmann J."/>
            <person name="Bryant D.A."/>
            <person name="Richardson P."/>
        </authorList>
    </citation>
    <scope>NUCLEOTIDE SEQUENCE [LARGE SCALE GENOMIC DNA]</scope>
    <source>
        <strain evidence="1 2">DSM 266</strain>
    </source>
</reference>
<dbReference type="STRING" id="290317.Cpha266_1610"/>
<dbReference type="RefSeq" id="WP_011745441.1">
    <property type="nucleotide sequence ID" value="NC_008639.1"/>
</dbReference>
<name>A1BGV4_CHLPD</name>
<accession>A1BGV4</accession>
<sequence length="360" mass="38797">MRTFNERILPKGSQGWAAYGLFTPDGWSNRLFSGMMTGFSFETSMPSIRMMTIGGVSGKGIVISWGERGKYQIFFSGSEEGKLYKSVYSRAGRFELSFYGEIESIRTIRCSEPSLHGDTKQLRQLRGLQVLELQGTCVNARVEDFADLALHELSICGSSVGGTLEGLADQSALEVLKLRRVTGFGGDIGVIAGLPVLRVLDLHGCSGLYYSRKDFPSGWVKPAFDLSDTGLSSWEVDQFLIDLANASVYDGTLNIAGNNAAHTAASDEALLMLDALRWEVVYNGLVPVVPAFAVSSFGFLIADNPVLTEDIVGLVTGNRIKITLPNNTPVTSLVPRITVTSGASVVPASGVVQDFTQSLT</sequence>
<gene>
    <name evidence="1" type="ordered locus">Cpha266_1610</name>
</gene>
<dbReference type="InterPro" id="IPR032675">
    <property type="entry name" value="LRR_dom_sf"/>
</dbReference>
<dbReference type="KEGG" id="cph:Cpha266_1610"/>
<dbReference type="AlphaFoldDB" id="A1BGV4"/>
<dbReference type="HOGENOM" id="CLU_768820_0_0_10"/>
<evidence type="ECO:0000313" key="2">
    <source>
        <dbReference type="Proteomes" id="UP000008701"/>
    </source>
</evidence>
<protein>
    <submittedName>
        <fullName evidence="1">Uncharacterized protein</fullName>
    </submittedName>
</protein>
<organism evidence="1 2">
    <name type="scientific">Chlorobium phaeobacteroides (strain DSM 266 / SMG 266 / 2430)</name>
    <dbReference type="NCBI Taxonomy" id="290317"/>
    <lineage>
        <taxon>Bacteria</taxon>
        <taxon>Pseudomonadati</taxon>
        <taxon>Chlorobiota</taxon>
        <taxon>Chlorobiia</taxon>
        <taxon>Chlorobiales</taxon>
        <taxon>Chlorobiaceae</taxon>
        <taxon>Chlorobium/Pelodictyon group</taxon>
        <taxon>Chlorobium</taxon>
    </lineage>
</organism>
<keyword evidence="2" id="KW-1185">Reference proteome</keyword>